<feature type="compositionally biased region" description="Polar residues" evidence="1">
    <location>
        <begin position="39"/>
        <end position="56"/>
    </location>
</feature>
<reference evidence="2" key="1">
    <citation type="submission" date="2019-12" db="EMBL/GenBank/DDBJ databases">
        <title>Genome sequencing and annotation of Brassica cretica.</title>
        <authorList>
            <person name="Studholme D.J."/>
            <person name="Sarris P."/>
        </authorList>
    </citation>
    <scope>NUCLEOTIDE SEQUENCE</scope>
    <source>
        <strain evidence="2">PFS-109/04</strain>
        <tissue evidence="2">Leaf</tissue>
    </source>
</reference>
<comment type="caution">
    <text evidence="2">The sequence shown here is derived from an EMBL/GenBank/DDBJ whole genome shotgun (WGS) entry which is preliminary data.</text>
</comment>
<organism evidence="2 3">
    <name type="scientific">Brassica cretica</name>
    <name type="common">Mustard</name>
    <dbReference type="NCBI Taxonomy" id="69181"/>
    <lineage>
        <taxon>Eukaryota</taxon>
        <taxon>Viridiplantae</taxon>
        <taxon>Streptophyta</taxon>
        <taxon>Embryophyta</taxon>
        <taxon>Tracheophyta</taxon>
        <taxon>Spermatophyta</taxon>
        <taxon>Magnoliopsida</taxon>
        <taxon>eudicotyledons</taxon>
        <taxon>Gunneridae</taxon>
        <taxon>Pentapetalae</taxon>
        <taxon>rosids</taxon>
        <taxon>malvids</taxon>
        <taxon>Brassicales</taxon>
        <taxon>Brassicaceae</taxon>
        <taxon>Brassiceae</taxon>
        <taxon>Brassica</taxon>
    </lineage>
</organism>
<proteinExistence type="predicted"/>
<evidence type="ECO:0000313" key="3">
    <source>
        <dbReference type="Proteomes" id="UP000712600"/>
    </source>
</evidence>
<sequence>MDKLDRPQDSAWSFAKLDQSSSANGRAGSTTDSARRTAELNQSSSANGRAGSTTVSARPFAELDQSSSANGRAELTRIHLHIVLVTPLPRLYQTRSCFVSIGGIVGTLRFKNRKNSFSRITFGLIV</sequence>
<name>A0A8S9SSQ2_BRACR</name>
<gene>
    <name evidence="2" type="ORF">F2Q69_00035971</name>
</gene>
<dbReference type="AlphaFoldDB" id="A0A8S9SSQ2"/>
<accession>A0A8S9SSQ2</accession>
<feature type="region of interest" description="Disordered" evidence="1">
    <location>
        <begin position="1"/>
        <end position="69"/>
    </location>
</feature>
<evidence type="ECO:0000313" key="2">
    <source>
        <dbReference type="EMBL" id="KAF3604666.1"/>
    </source>
</evidence>
<protein>
    <submittedName>
        <fullName evidence="2">Uncharacterized protein</fullName>
    </submittedName>
</protein>
<dbReference type="EMBL" id="QGKX02000004">
    <property type="protein sequence ID" value="KAF3604666.1"/>
    <property type="molecule type" value="Genomic_DNA"/>
</dbReference>
<dbReference type="Proteomes" id="UP000712600">
    <property type="component" value="Unassembled WGS sequence"/>
</dbReference>
<feature type="compositionally biased region" description="Polar residues" evidence="1">
    <location>
        <begin position="18"/>
        <end position="32"/>
    </location>
</feature>
<evidence type="ECO:0000256" key="1">
    <source>
        <dbReference type="SAM" id="MobiDB-lite"/>
    </source>
</evidence>